<organism evidence="8 9">
    <name type="scientific">Candidatus Merdimorpha stercoravium</name>
    <dbReference type="NCBI Taxonomy" id="2840863"/>
    <lineage>
        <taxon>Bacteria</taxon>
        <taxon>Pseudomonadati</taxon>
        <taxon>Bacteroidota</taxon>
        <taxon>Flavobacteriia</taxon>
        <taxon>Flavobacteriales</taxon>
        <taxon>Candidatus Merdimorpha</taxon>
    </lineage>
</organism>
<dbReference type="Pfam" id="PF00144">
    <property type="entry name" value="Beta-lactamase"/>
    <property type="match status" value="1"/>
</dbReference>
<dbReference type="PANTHER" id="PTHR30480:SF13">
    <property type="entry name" value="BETA-HEXOSAMINIDASE"/>
    <property type="match status" value="1"/>
</dbReference>
<comment type="caution">
    <text evidence="8">The sequence shown here is derived from an EMBL/GenBank/DDBJ whole genome shotgun (WGS) entry which is preliminary data.</text>
</comment>
<dbReference type="InterPro" id="IPR036881">
    <property type="entry name" value="Glyco_hydro_3_C_sf"/>
</dbReference>
<keyword evidence="4 8" id="KW-0378">Hydrolase</keyword>
<evidence type="ECO:0000313" key="9">
    <source>
        <dbReference type="Proteomes" id="UP000824161"/>
    </source>
</evidence>
<proteinExistence type="inferred from homology"/>
<name>A0A9D1H9K2_9FLAO</name>
<dbReference type="GO" id="GO:0004563">
    <property type="term" value="F:beta-N-acetylhexosaminidase activity"/>
    <property type="evidence" value="ECO:0007669"/>
    <property type="project" value="UniProtKB-EC"/>
</dbReference>
<keyword evidence="5" id="KW-0326">Glycosidase</keyword>
<evidence type="ECO:0000256" key="2">
    <source>
        <dbReference type="ARBA" id="ARBA00005336"/>
    </source>
</evidence>
<evidence type="ECO:0000259" key="7">
    <source>
        <dbReference type="Pfam" id="PF00933"/>
    </source>
</evidence>
<dbReference type="SUPFAM" id="SSF51445">
    <property type="entry name" value="(Trans)glycosidases"/>
    <property type="match status" value="1"/>
</dbReference>
<dbReference type="InterPro" id="IPR017853">
    <property type="entry name" value="GH"/>
</dbReference>
<gene>
    <name evidence="8" type="ORF">IAC44_00535</name>
</gene>
<reference evidence="8" key="1">
    <citation type="submission" date="2020-10" db="EMBL/GenBank/DDBJ databases">
        <authorList>
            <person name="Gilroy R."/>
        </authorList>
    </citation>
    <scope>NUCLEOTIDE SEQUENCE</scope>
    <source>
        <strain evidence="8">1383</strain>
    </source>
</reference>
<dbReference type="GO" id="GO:0009254">
    <property type="term" value="P:peptidoglycan turnover"/>
    <property type="evidence" value="ECO:0007669"/>
    <property type="project" value="TreeGrafter"/>
</dbReference>
<evidence type="ECO:0000259" key="6">
    <source>
        <dbReference type="Pfam" id="PF00144"/>
    </source>
</evidence>
<protein>
    <recommendedName>
        <fullName evidence="3">beta-N-acetylhexosaminidase</fullName>
        <ecNumber evidence="3">3.2.1.52</ecNumber>
    </recommendedName>
</protein>
<accession>A0A9D1H9K2</accession>
<feature type="domain" description="Glycoside hydrolase family 3 N-terminal" evidence="7">
    <location>
        <begin position="48"/>
        <end position="363"/>
    </location>
</feature>
<dbReference type="Proteomes" id="UP000824161">
    <property type="component" value="Unassembled WGS sequence"/>
</dbReference>
<dbReference type="GO" id="GO:0005975">
    <property type="term" value="P:carbohydrate metabolic process"/>
    <property type="evidence" value="ECO:0007669"/>
    <property type="project" value="InterPro"/>
</dbReference>
<reference evidence="8" key="2">
    <citation type="journal article" date="2021" name="PeerJ">
        <title>Extensive microbial diversity within the chicken gut microbiome revealed by metagenomics and culture.</title>
        <authorList>
            <person name="Gilroy R."/>
            <person name="Ravi A."/>
            <person name="Getino M."/>
            <person name="Pursley I."/>
            <person name="Horton D.L."/>
            <person name="Alikhan N.F."/>
            <person name="Baker D."/>
            <person name="Gharbi K."/>
            <person name="Hall N."/>
            <person name="Watson M."/>
            <person name="Adriaenssens E.M."/>
            <person name="Foster-Nyarko E."/>
            <person name="Jarju S."/>
            <person name="Secka A."/>
            <person name="Antonio M."/>
            <person name="Oren A."/>
            <person name="Chaudhuri R.R."/>
            <person name="La Ragione R."/>
            <person name="Hildebrand F."/>
            <person name="Pallen M.J."/>
        </authorList>
    </citation>
    <scope>NUCLEOTIDE SEQUENCE</scope>
    <source>
        <strain evidence="8">1383</strain>
    </source>
</reference>
<dbReference type="Gene3D" id="3.20.20.300">
    <property type="entry name" value="Glycoside hydrolase, family 3, N-terminal domain"/>
    <property type="match status" value="1"/>
</dbReference>
<comment type="similarity">
    <text evidence="2">Belongs to the glycosyl hydrolase 3 family.</text>
</comment>
<dbReference type="EC" id="3.2.1.52" evidence="3"/>
<dbReference type="Gene3D" id="3.40.710.10">
    <property type="entry name" value="DD-peptidase/beta-lactamase superfamily"/>
    <property type="match status" value="1"/>
</dbReference>
<sequence length="977" mass="106195">MKNSLWWLLAFLVGNVGLLAQPAGRFTYRGLSAADRQRVDSLCGAMSLEEKVGQMFVPAVFLQTPAQVSRALYLIDSCHVGGVSLYRNEPEAVLDFLAQAQQHSRRVPLLSAMTLERGLAMRLDGTFGYPWPLTMGALGNDTLVYRVGRHIGEACRQMGIYANFAPSADVNTEPENPIIGVRSFGEDPHRVAGKVAAFVRGMQDAGVLASVKHFPGHGATRTDSHKELPVLPFSARRLEEVELQPFEKACRGGVASVMTGHLYVPAFDSVGERPSSLSERIVGGILRRAWNYQGLVITDALNMRGVSGRYGCGEAEIEAILAGNDMLLYSEDTETAYRAVLAAVKQGRIPRERIEQSVQRILSAKCAAGILEGVPPRADSLALRAARGTERDSALCLDVMERAVTLLHNREHALPLADAVDTVCYLPLGAGESGDMVRYMGLYAPVKVLDRQASAARILEQSQGHTLVVGYHGGSPAAFTPGKVAERDRALLDSLAAAPGAVLVWLDNPYALWQLEGWKRYPAAVLAYENLWAANLAAAEVLYGAVAPKGKLPVSLGEGYPRGTGETFRPLGRLKFGFPSQEGIDPEKLGAVDSLLADIVATGSAPGGRLVVARGGRVVIDRCFGTTMYGDSLSRAVTPGTVYDLASVTKVSATLPLIMQLYDRGKIQFSSRLEDMLPVYRGSNKGKVLLKELLAHNGGLPAGLPFYSYTLDKNTKEPSEFFYADTPSPEYPLEVAEGLYMRASYPDTVTARLRKCALRPKRMVYSDLDFYLLREVVDRYYPEGIEQAALGQVFRPLGALTMGFRPLLRMPADSIAPSDNDTLFRRQLLRGYVHDSGAALLGGVSGHAGNFSSAYDLAKYGQMLLQKGYYGGHRFFSEQTVDRFTRYAYATASNSRSAGFVKKAIGAAPDHFDACVSSQAYWHTGFTGTMLLVEPEQDLVYVLLTNRTYGEKKANAFSDGGYRFGILEAILGAIDGK</sequence>
<dbReference type="Pfam" id="PF00933">
    <property type="entry name" value="Glyco_hydro_3"/>
    <property type="match status" value="1"/>
</dbReference>
<dbReference type="InterPro" id="IPR012338">
    <property type="entry name" value="Beta-lactam/transpept-like"/>
</dbReference>
<dbReference type="InterPro" id="IPR001466">
    <property type="entry name" value="Beta-lactam-related"/>
</dbReference>
<dbReference type="SUPFAM" id="SSF52279">
    <property type="entry name" value="Beta-D-glucan exohydrolase, C-terminal domain"/>
    <property type="match status" value="1"/>
</dbReference>
<dbReference type="PANTHER" id="PTHR30480">
    <property type="entry name" value="BETA-HEXOSAMINIDASE-RELATED"/>
    <property type="match status" value="1"/>
</dbReference>
<comment type="catalytic activity">
    <reaction evidence="1">
        <text>Hydrolysis of terminal non-reducing N-acetyl-D-hexosamine residues in N-acetyl-beta-D-hexosaminides.</text>
        <dbReference type="EC" id="3.2.1.52"/>
    </reaction>
</comment>
<dbReference type="InterPro" id="IPR001764">
    <property type="entry name" value="Glyco_hydro_3_N"/>
</dbReference>
<evidence type="ECO:0000256" key="4">
    <source>
        <dbReference type="ARBA" id="ARBA00022801"/>
    </source>
</evidence>
<dbReference type="AlphaFoldDB" id="A0A9D1H9K2"/>
<dbReference type="SUPFAM" id="SSF56601">
    <property type="entry name" value="beta-lactamase/transpeptidase-like"/>
    <property type="match status" value="1"/>
</dbReference>
<dbReference type="Gene3D" id="3.40.50.1700">
    <property type="entry name" value="Glycoside hydrolase family 3 C-terminal domain"/>
    <property type="match status" value="1"/>
</dbReference>
<evidence type="ECO:0000313" key="8">
    <source>
        <dbReference type="EMBL" id="HIT97305.1"/>
    </source>
</evidence>
<feature type="domain" description="Beta-lactamase-related" evidence="6">
    <location>
        <begin position="592"/>
        <end position="953"/>
    </location>
</feature>
<dbReference type="EMBL" id="DVLY01000010">
    <property type="protein sequence ID" value="HIT97305.1"/>
    <property type="molecule type" value="Genomic_DNA"/>
</dbReference>
<dbReference type="InterPro" id="IPR036962">
    <property type="entry name" value="Glyco_hydro_3_N_sf"/>
</dbReference>
<evidence type="ECO:0000256" key="1">
    <source>
        <dbReference type="ARBA" id="ARBA00001231"/>
    </source>
</evidence>
<evidence type="ECO:0000256" key="5">
    <source>
        <dbReference type="ARBA" id="ARBA00023295"/>
    </source>
</evidence>
<dbReference type="InterPro" id="IPR050226">
    <property type="entry name" value="NagZ_Beta-hexosaminidase"/>
</dbReference>
<evidence type="ECO:0000256" key="3">
    <source>
        <dbReference type="ARBA" id="ARBA00012663"/>
    </source>
</evidence>